<protein>
    <recommendedName>
        <fullName evidence="18">AAA+ ATPase domain-containing protein</fullName>
    </recommendedName>
</protein>
<feature type="domain" description="BCS1 N-terminal" evidence="15">
    <location>
        <begin position="36"/>
        <end position="276"/>
    </location>
</feature>
<reference evidence="16" key="2">
    <citation type="submission" date="2024-02" db="EMBL/GenBank/DDBJ databases">
        <title>Comparative genomics of Cryptococcus and Kwoniella reveals pathogenesis evolution and contrasting modes of karyotype evolution via chromosome fusion or intercentromeric recombination.</title>
        <authorList>
            <person name="Coelho M.A."/>
            <person name="David-Palma M."/>
            <person name="Shea T."/>
            <person name="Bowers K."/>
            <person name="McGinley-Smith S."/>
            <person name="Mohammad A.W."/>
            <person name="Gnirke A."/>
            <person name="Yurkov A.M."/>
            <person name="Nowrousian M."/>
            <person name="Sun S."/>
            <person name="Cuomo C.A."/>
            <person name="Heitman J."/>
        </authorList>
    </citation>
    <scope>NUCLEOTIDE SEQUENCE</scope>
    <source>
        <strain evidence="16">CBS 10117</strain>
    </source>
</reference>
<evidence type="ECO:0000256" key="9">
    <source>
        <dbReference type="ARBA" id="ARBA00023128"/>
    </source>
</evidence>
<dbReference type="Pfam" id="PF25426">
    <property type="entry name" value="AAA_lid_BCS1"/>
    <property type="match status" value="1"/>
</dbReference>
<dbReference type="GO" id="GO:0005524">
    <property type="term" value="F:ATP binding"/>
    <property type="evidence" value="ECO:0007669"/>
    <property type="project" value="UniProtKB-KW"/>
</dbReference>
<evidence type="ECO:0000256" key="10">
    <source>
        <dbReference type="ARBA" id="ARBA00023136"/>
    </source>
</evidence>
<name>A0AAJ8MJI7_9TREE</name>
<proteinExistence type="inferred from homology"/>
<dbReference type="GO" id="GO:0005743">
    <property type="term" value="C:mitochondrial inner membrane"/>
    <property type="evidence" value="ECO:0007669"/>
    <property type="project" value="UniProtKB-SubCell"/>
</dbReference>
<dbReference type="Pfam" id="PF08740">
    <property type="entry name" value="BCS1_N"/>
    <property type="match status" value="1"/>
</dbReference>
<dbReference type="GO" id="GO:0016887">
    <property type="term" value="F:ATP hydrolysis activity"/>
    <property type="evidence" value="ECO:0007669"/>
    <property type="project" value="InterPro"/>
</dbReference>
<dbReference type="Proteomes" id="UP000078595">
    <property type="component" value="Chromosome 7"/>
</dbReference>
<keyword evidence="3" id="KW-0812">Transmembrane</keyword>
<evidence type="ECO:0000256" key="5">
    <source>
        <dbReference type="ARBA" id="ARBA00022792"/>
    </source>
</evidence>
<dbReference type="InterPro" id="IPR050747">
    <property type="entry name" value="Mitochondrial_chaperone_BCS1"/>
</dbReference>
<evidence type="ECO:0000256" key="1">
    <source>
        <dbReference type="ARBA" id="ARBA00004434"/>
    </source>
</evidence>
<evidence type="ECO:0000259" key="14">
    <source>
        <dbReference type="SMART" id="SM00382"/>
    </source>
</evidence>
<evidence type="ECO:0000256" key="3">
    <source>
        <dbReference type="ARBA" id="ARBA00022692"/>
    </source>
</evidence>
<feature type="region of interest" description="Disordered" evidence="13">
    <location>
        <begin position="382"/>
        <end position="402"/>
    </location>
</feature>
<dbReference type="InterPro" id="IPR014851">
    <property type="entry name" value="BCS1_N"/>
</dbReference>
<keyword evidence="4 12" id="KW-0547">Nucleotide-binding</keyword>
<evidence type="ECO:0000256" key="11">
    <source>
        <dbReference type="ARBA" id="ARBA00048778"/>
    </source>
</evidence>
<keyword evidence="5" id="KW-0999">Mitochondrion inner membrane</keyword>
<dbReference type="InterPro" id="IPR003593">
    <property type="entry name" value="AAA+_ATPase"/>
</dbReference>
<keyword evidence="17" id="KW-1185">Reference proteome</keyword>
<organism evidence="16 17">
    <name type="scientific">Kwoniella dejecticola CBS 10117</name>
    <dbReference type="NCBI Taxonomy" id="1296121"/>
    <lineage>
        <taxon>Eukaryota</taxon>
        <taxon>Fungi</taxon>
        <taxon>Dikarya</taxon>
        <taxon>Basidiomycota</taxon>
        <taxon>Agaricomycotina</taxon>
        <taxon>Tremellomycetes</taxon>
        <taxon>Tremellales</taxon>
        <taxon>Cryptococcaceae</taxon>
        <taxon>Kwoniella</taxon>
    </lineage>
</organism>
<evidence type="ECO:0000256" key="6">
    <source>
        <dbReference type="ARBA" id="ARBA00022801"/>
    </source>
</evidence>
<reference evidence="16" key="1">
    <citation type="submission" date="2013-07" db="EMBL/GenBank/DDBJ databases">
        <authorList>
            <consortium name="The Broad Institute Genome Sequencing Platform"/>
            <person name="Cuomo C."/>
            <person name="Litvintseva A."/>
            <person name="Chen Y."/>
            <person name="Heitman J."/>
            <person name="Sun S."/>
            <person name="Springer D."/>
            <person name="Dromer F."/>
            <person name="Young S.K."/>
            <person name="Zeng Q."/>
            <person name="Gargeya S."/>
            <person name="Fitzgerald M."/>
            <person name="Abouelleil A."/>
            <person name="Alvarado L."/>
            <person name="Berlin A.M."/>
            <person name="Chapman S.B."/>
            <person name="Dewar J."/>
            <person name="Goldberg J."/>
            <person name="Griggs A."/>
            <person name="Gujja S."/>
            <person name="Hansen M."/>
            <person name="Howarth C."/>
            <person name="Imamovic A."/>
            <person name="Larimer J."/>
            <person name="McCowan C."/>
            <person name="Murphy C."/>
            <person name="Pearson M."/>
            <person name="Priest M."/>
            <person name="Roberts A."/>
            <person name="Saif S."/>
            <person name="Shea T."/>
            <person name="Sykes S."/>
            <person name="Wortman J."/>
            <person name="Nusbaum C."/>
            <person name="Birren B."/>
        </authorList>
    </citation>
    <scope>NUCLEOTIDE SEQUENCE</scope>
    <source>
        <strain evidence="16">CBS 10117</strain>
    </source>
</reference>
<dbReference type="PANTHER" id="PTHR23070">
    <property type="entry name" value="BCS1 AAA-TYPE ATPASE"/>
    <property type="match status" value="1"/>
</dbReference>
<dbReference type="AlphaFoldDB" id="A0AAJ8MJI7"/>
<dbReference type="PROSITE" id="PS00674">
    <property type="entry name" value="AAA"/>
    <property type="match status" value="1"/>
</dbReference>
<keyword evidence="10" id="KW-0472">Membrane</keyword>
<dbReference type="EMBL" id="CP144536">
    <property type="protein sequence ID" value="WWC63638.1"/>
    <property type="molecule type" value="Genomic_DNA"/>
</dbReference>
<evidence type="ECO:0000256" key="12">
    <source>
        <dbReference type="RuleBase" id="RU003651"/>
    </source>
</evidence>
<dbReference type="InterPro" id="IPR003960">
    <property type="entry name" value="ATPase_AAA_CS"/>
</dbReference>
<evidence type="ECO:0000256" key="4">
    <source>
        <dbReference type="ARBA" id="ARBA00022741"/>
    </source>
</evidence>
<dbReference type="SMART" id="SM01024">
    <property type="entry name" value="BCS1_N"/>
    <property type="match status" value="1"/>
</dbReference>
<dbReference type="SMART" id="SM00382">
    <property type="entry name" value="AAA"/>
    <property type="match status" value="1"/>
</dbReference>
<dbReference type="Pfam" id="PF00004">
    <property type="entry name" value="AAA"/>
    <property type="match status" value="2"/>
</dbReference>
<accession>A0AAJ8MJI7</accession>
<evidence type="ECO:0000256" key="2">
    <source>
        <dbReference type="ARBA" id="ARBA00007448"/>
    </source>
</evidence>
<dbReference type="InterPro" id="IPR003959">
    <property type="entry name" value="ATPase_AAA_core"/>
</dbReference>
<evidence type="ECO:0000256" key="7">
    <source>
        <dbReference type="ARBA" id="ARBA00022840"/>
    </source>
</evidence>
<sequence>MLWVLNYISEFFLSLFARGRTGSLRSATLSDGLRIILATTFFAFAQRTVNSAFKVFTDGLSVTAEIHAPDEIYYWIEAYLLKHSSVSNISLDLDKQSSPDLGQKEDNEGERGDDDYWYIFKYIWETIWPTGKTIPRTLTISSKRTKTHLDAQKKRVLKRRLGDMTEKEVDEGRKIRINIRPSLDVVQRVQFGNRIIQVKTQNTDSRSRLMDEEKRTLIISSFLGTPTTLMSFIRTAKDEYYVNSSSYVSIYSAHMRSYACEWIKGPTRNIRPWESVILPTGVKESLLKDCQDFLDEHDFYLKRGVPHRRGYLLYGEPGSGKSSFISALAAKLKLDIHIVSLGTRGMDDDKLNSLLQDCPDKCLLLMEDIDCAFKSRSVSRPAEETSNLPIPENMEHEQPKSNGTTIVKRKKMSSSHTAPDHSSTGITLSGLLNAIDGVGSSEGRLLFCTTNWKEHIDEALSRPGRCDVWVEFRYATQQQARELFVYFYSARHLSDGIQKSPKDLVEVKINGHVDQTESEELQTMGKRFASAIPDYTVSVSALQGYLMRYKRDPVTAVEEVQDWVLGGCSQSPSIAIGNGAVQNQSISVNRLANGDGSINGDAILQEEA</sequence>
<dbReference type="InterPro" id="IPR057495">
    <property type="entry name" value="AAA_lid_BCS1"/>
</dbReference>
<dbReference type="SUPFAM" id="SSF52540">
    <property type="entry name" value="P-loop containing nucleoside triphosphate hydrolases"/>
    <property type="match status" value="1"/>
</dbReference>
<evidence type="ECO:0000313" key="17">
    <source>
        <dbReference type="Proteomes" id="UP000078595"/>
    </source>
</evidence>
<keyword evidence="9" id="KW-0496">Mitochondrion</keyword>
<evidence type="ECO:0000259" key="15">
    <source>
        <dbReference type="SMART" id="SM01024"/>
    </source>
</evidence>
<evidence type="ECO:0008006" key="18">
    <source>
        <dbReference type="Google" id="ProtNLM"/>
    </source>
</evidence>
<dbReference type="InterPro" id="IPR027417">
    <property type="entry name" value="P-loop_NTPase"/>
</dbReference>
<keyword evidence="8" id="KW-1133">Transmembrane helix</keyword>
<evidence type="ECO:0000313" key="16">
    <source>
        <dbReference type="EMBL" id="WWC63638.1"/>
    </source>
</evidence>
<dbReference type="RefSeq" id="XP_065825410.1">
    <property type="nucleotide sequence ID" value="XM_065969338.1"/>
</dbReference>
<feature type="domain" description="AAA+ ATPase" evidence="14">
    <location>
        <begin position="307"/>
        <end position="475"/>
    </location>
</feature>
<comment type="catalytic activity">
    <reaction evidence="11">
        <text>ATP + H2O = ADP + phosphate + H(+)</text>
        <dbReference type="Rhea" id="RHEA:13065"/>
        <dbReference type="ChEBI" id="CHEBI:15377"/>
        <dbReference type="ChEBI" id="CHEBI:15378"/>
        <dbReference type="ChEBI" id="CHEBI:30616"/>
        <dbReference type="ChEBI" id="CHEBI:43474"/>
        <dbReference type="ChEBI" id="CHEBI:456216"/>
    </reaction>
    <physiologicalReaction direction="left-to-right" evidence="11">
        <dbReference type="Rhea" id="RHEA:13066"/>
    </physiologicalReaction>
</comment>
<evidence type="ECO:0000256" key="8">
    <source>
        <dbReference type="ARBA" id="ARBA00022989"/>
    </source>
</evidence>
<gene>
    <name evidence="16" type="ORF">I303_106243</name>
</gene>
<dbReference type="KEGG" id="kdj:28969961"/>
<dbReference type="Gene3D" id="3.40.50.300">
    <property type="entry name" value="P-loop containing nucleotide triphosphate hydrolases"/>
    <property type="match status" value="1"/>
</dbReference>
<evidence type="ECO:0000256" key="13">
    <source>
        <dbReference type="SAM" id="MobiDB-lite"/>
    </source>
</evidence>
<comment type="similarity">
    <text evidence="2">Belongs to the AAA ATPase family. BCS1 subfamily.</text>
</comment>
<keyword evidence="6" id="KW-0378">Hydrolase</keyword>
<keyword evidence="7 12" id="KW-0067">ATP-binding</keyword>
<dbReference type="GeneID" id="28969961"/>
<comment type="subcellular location">
    <subcellularLocation>
        <location evidence="1">Mitochondrion inner membrane</location>
        <topology evidence="1">Single-pass membrane protein</topology>
    </subcellularLocation>
</comment>